<reference evidence="3 4" key="1">
    <citation type="submission" date="2019-06" db="EMBL/GenBank/DDBJ databases">
        <title>Sequencing the genomes of 1000 actinobacteria strains.</title>
        <authorList>
            <person name="Klenk H.-P."/>
        </authorList>
    </citation>
    <scope>NUCLEOTIDE SEQUENCE [LARGE SCALE GENOMIC DNA]</scope>
    <source>
        <strain evidence="3 4">DSM 44819</strain>
    </source>
</reference>
<accession>A0A542XIF9</accession>
<evidence type="ECO:0000313" key="2">
    <source>
        <dbReference type="EMBL" id="GIM81759.1"/>
    </source>
</evidence>
<gene>
    <name evidence="3" type="ORF">FB564_0701</name>
    <name evidence="2" type="ORF">Sar04_03810</name>
</gene>
<evidence type="ECO:0000313" key="5">
    <source>
        <dbReference type="Proteomes" id="UP000677457"/>
    </source>
</evidence>
<feature type="chain" id="PRO_5021728561" description="Secreted protein" evidence="1">
    <location>
        <begin position="42"/>
        <end position="147"/>
    </location>
</feature>
<name>A0A542XIF9_SALAC</name>
<dbReference type="RefSeq" id="WP_018908306.1">
    <property type="nucleotide sequence ID" value="NZ_BOQM01000002.1"/>
</dbReference>
<evidence type="ECO:0008006" key="6">
    <source>
        <dbReference type="Google" id="ProtNLM"/>
    </source>
</evidence>
<dbReference type="AlphaFoldDB" id="A0A542XIF9"/>
<reference evidence="2 5" key="2">
    <citation type="submission" date="2021-03" db="EMBL/GenBank/DDBJ databases">
        <title>Whole genome shotgun sequence of Salinispora arenicola NBRC 105043.</title>
        <authorList>
            <person name="Komaki H."/>
            <person name="Tamura T."/>
        </authorList>
    </citation>
    <scope>NUCLEOTIDE SEQUENCE [LARGE SCALE GENOMIC DNA]</scope>
    <source>
        <strain evidence="2 5">NBRC 105043</strain>
    </source>
</reference>
<evidence type="ECO:0000313" key="4">
    <source>
        <dbReference type="Proteomes" id="UP000315983"/>
    </source>
</evidence>
<comment type="caution">
    <text evidence="3">The sequence shown here is derived from an EMBL/GenBank/DDBJ whole genome shotgun (WGS) entry which is preliminary data.</text>
</comment>
<organism evidence="3 4">
    <name type="scientific">Salinispora arenicola</name>
    <dbReference type="NCBI Taxonomy" id="168697"/>
    <lineage>
        <taxon>Bacteria</taxon>
        <taxon>Bacillati</taxon>
        <taxon>Actinomycetota</taxon>
        <taxon>Actinomycetes</taxon>
        <taxon>Micromonosporales</taxon>
        <taxon>Micromonosporaceae</taxon>
        <taxon>Salinispora</taxon>
    </lineage>
</organism>
<dbReference type="GeneID" id="93770040"/>
<dbReference type="EMBL" id="VFOL01000001">
    <property type="protein sequence ID" value="TQL35638.1"/>
    <property type="molecule type" value="Genomic_DNA"/>
</dbReference>
<keyword evidence="5" id="KW-1185">Reference proteome</keyword>
<evidence type="ECO:0000256" key="1">
    <source>
        <dbReference type="SAM" id="SignalP"/>
    </source>
</evidence>
<feature type="signal peptide" evidence="1">
    <location>
        <begin position="1"/>
        <end position="41"/>
    </location>
</feature>
<dbReference type="Proteomes" id="UP000677457">
    <property type="component" value="Unassembled WGS sequence"/>
</dbReference>
<evidence type="ECO:0000313" key="3">
    <source>
        <dbReference type="EMBL" id="TQL35638.1"/>
    </source>
</evidence>
<sequence>MNWSMRDGVHRNRRLNSVLTTLATVAASAVAVSVPVAPANADCVGRNNPTYIRLSNSNGVEIAYETTQYGSTCDGDSEYRGKVKDSLSDGSCAYTYFYDTTRSTHGQACTTGSYANYTFWDRQSNSSAEIELATTYRSTGRRNTWGF</sequence>
<keyword evidence="1" id="KW-0732">Signal</keyword>
<protein>
    <recommendedName>
        <fullName evidence="6">Secreted protein</fullName>
    </recommendedName>
</protein>
<dbReference type="EMBL" id="BOQM01000002">
    <property type="protein sequence ID" value="GIM81759.1"/>
    <property type="molecule type" value="Genomic_DNA"/>
</dbReference>
<dbReference type="Proteomes" id="UP000315983">
    <property type="component" value="Unassembled WGS sequence"/>
</dbReference>
<proteinExistence type="predicted"/>